<evidence type="ECO:0000256" key="1">
    <source>
        <dbReference type="SAM" id="MobiDB-lite"/>
    </source>
</evidence>
<evidence type="ECO:0000313" key="3">
    <source>
        <dbReference type="EMBL" id="JAE00905.1"/>
    </source>
</evidence>
<keyword evidence="2" id="KW-0472">Membrane</keyword>
<accession>A0A0A9EJH6</accession>
<keyword evidence="2" id="KW-1133">Transmembrane helix</keyword>
<name>A0A0A9EJH6_ARUDO</name>
<keyword evidence="2" id="KW-0812">Transmembrane</keyword>
<sequence length="60" mass="6647">MSTNDANQMGVTSPLLLRVPSIITASTTVITSFNEKRGKHKRTNQTKTEGKKMSCCHNRP</sequence>
<reference evidence="3" key="1">
    <citation type="submission" date="2014-09" db="EMBL/GenBank/DDBJ databases">
        <authorList>
            <person name="Magalhaes I.L.F."/>
            <person name="Oliveira U."/>
            <person name="Santos F.R."/>
            <person name="Vidigal T.H.D.A."/>
            <person name="Brescovit A.D."/>
            <person name="Santos A.J."/>
        </authorList>
    </citation>
    <scope>NUCLEOTIDE SEQUENCE</scope>
    <source>
        <tissue evidence="3">Shoot tissue taken approximately 20 cm above the soil surface</tissue>
    </source>
</reference>
<organism evidence="3">
    <name type="scientific">Arundo donax</name>
    <name type="common">Giant reed</name>
    <name type="synonym">Donax arundinaceus</name>
    <dbReference type="NCBI Taxonomy" id="35708"/>
    <lineage>
        <taxon>Eukaryota</taxon>
        <taxon>Viridiplantae</taxon>
        <taxon>Streptophyta</taxon>
        <taxon>Embryophyta</taxon>
        <taxon>Tracheophyta</taxon>
        <taxon>Spermatophyta</taxon>
        <taxon>Magnoliopsida</taxon>
        <taxon>Liliopsida</taxon>
        <taxon>Poales</taxon>
        <taxon>Poaceae</taxon>
        <taxon>PACMAD clade</taxon>
        <taxon>Arundinoideae</taxon>
        <taxon>Arundineae</taxon>
        <taxon>Arundo</taxon>
    </lineage>
</organism>
<proteinExistence type="predicted"/>
<dbReference type="EMBL" id="GBRH01196991">
    <property type="protein sequence ID" value="JAE00905.1"/>
    <property type="molecule type" value="Transcribed_RNA"/>
</dbReference>
<reference evidence="3" key="2">
    <citation type="journal article" date="2015" name="Data Brief">
        <title>Shoot transcriptome of the giant reed, Arundo donax.</title>
        <authorList>
            <person name="Barrero R.A."/>
            <person name="Guerrero F.D."/>
            <person name="Moolhuijzen P."/>
            <person name="Goolsby J.A."/>
            <person name="Tidwell J."/>
            <person name="Bellgard S.E."/>
            <person name="Bellgard M.I."/>
        </authorList>
    </citation>
    <scope>NUCLEOTIDE SEQUENCE</scope>
    <source>
        <tissue evidence="3">Shoot tissue taken approximately 20 cm above the soil surface</tissue>
    </source>
</reference>
<dbReference type="AlphaFoldDB" id="A0A0A9EJH6"/>
<protein>
    <submittedName>
        <fullName evidence="3">Uncharacterized protein</fullName>
    </submittedName>
</protein>
<feature type="transmembrane region" description="Helical" evidence="2">
    <location>
        <begin position="15"/>
        <end position="33"/>
    </location>
</feature>
<feature type="region of interest" description="Disordered" evidence="1">
    <location>
        <begin position="34"/>
        <end position="60"/>
    </location>
</feature>
<evidence type="ECO:0000256" key="2">
    <source>
        <dbReference type="SAM" id="Phobius"/>
    </source>
</evidence>